<gene>
    <name evidence="2" type="ORF">JYZ213_LOCUS39728</name>
</gene>
<dbReference type="InterPro" id="IPR003609">
    <property type="entry name" value="Pan_app"/>
</dbReference>
<organism evidence="2 3">
    <name type="scientific">Adineta steineri</name>
    <dbReference type="NCBI Taxonomy" id="433720"/>
    <lineage>
        <taxon>Eukaryota</taxon>
        <taxon>Metazoa</taxon>
        <taxon>Spiralia</taxon>
        <taxon>Gnathifera</taxon>
        <taxon>Rotifera</taxon>
        <taxon>Eurotatoria</taxon>
        <taxon>Bdelloidea</taxon>
        <taxon>Adinetida</taxon>
        <taxon>Adinetidae</taxon>
        <taxon>Adineta</taxon>
    </lineage>
</organism>
<dbReference type="Proteomes" id="UP000663845">
    <property type="component" value="Unassembled WGS sequence"/>
</dbReference>
<sequence length="434" mass="48159">GTYKGNLPYFNGTTLFARHCLQHDYAGRRHICNSNDYGVFPGIYTFLMNGTQLARGPTVCFRAFQVYITKDQAILTNMGSTGSYFQPPIDTHLIDTLINTPSIMKCAFTCERNSVCRTADYNISTKTCRLFETVTSAGAFVADPTTNILPFNYCTDDQQIEPYCVCTRGNTYTMQQIFDQLALAPNISLSTSIISIYANMYGVYLGTSGSLSFLTYTGINSSYIPFSTQVTGINPTPDNGLGIVQYNANTSTIYKNIGTSTQPQLVSILSISSLVLPYSCVITSQYMYITYSNSYVYMTIHDLSSGSVVFSTPSISLLSNRPVVSYWNDTIIILSQYIAMEYTLNGTYKGNLTYFTGEQIFVRHCIQYDYAGRRHTCNGGGTYPGIYTFLMNGTQIARGPTACYRAMQVYITKDQAILTNMLSSGPAIMNIINF</sequence>
<dbReference type="Pfam" id="PF00024">
    <property type="entry name" value="PAN_1"/>
    <property type="match status" value="1"/>
</dbReference>
<feature type="non-terminal residue" evidence="2">
    <location>
        <position position="1"/>
    </location>
</feature>
<protein>
    <recommendedName>
        <fullName evidence="1">Apple domain-containing protein</fullName>
    </recommendedName>
</protein>
<proteinExistence type="predicted"/>
<evidence type="ECO:0000259" key="1">
    <source>
        <dbReference type="Pfam" id="PF00024"/>
    </source>
</evidence>
<accession>A0A815N8V7</accession>
<evidence type="ECO:0000313" key="2">
    <source>
        <dbReference type="EMBL" id="CAF1433864.1"/>
    </source>
</evidence>
<dbReference type="EMBL" id="CAJNOG010001337">
    <property type="protein sequence ID" value="CAF1433864.1"/>
    <property type="molecule type" value="Genomic_DNA"/>
</dbReference>
<evidence type="ECO:0000313" key="3">
    <source>
        <dbReference type="Proteomes" id="UP000663845"/>
    </source>
</evidence>
<name>A0A815N8V7_9BILA</name>
<feature type="domain" description="Apple" evidence="1">
    <location>
        <begin position="96"/>
        <end position="137"/>
    </location>
</feature>
<reference evidence="2" key="1">
    <citation type="submission" date="2021-02" db="EMBL/GenBank/DDBJ databases">
        <authorList>
            <person name="Nowell W R."/>
        </authorList>
    </citation>
    <scope>NUCLEOTIDE SEQUENCE</scope>
</reference>
<comment type="caution">
    <text evidence="2">The sequence shown here is derived from an EMBL/GenBank/DDBJ whole genome shotgun (WGS) entry which is preliminary data.</text>
</comment>
<dbReference type="SUPFAM" id="SSF57414">
    <property type="entry name" value="Hairpin loop containing domain-like"/>
    <property type="match status" value="1"/>
</dbReference>
<dbReference type="AlphaFoldDB" id="A0A815N8V7"/>